<dbReference type="Proteomes" id="UP001140011">
    <property type="component" value="Unassembled WGS sequence"/>
</dbReference>
<dbReference type="InterPro" id="IPR028889">
    <property type="entry name" value="USP"/>
</dbReference>
<evidence type="ECO:0000313" key="8">
    <source>
        <dbReference type="EMBL" id="KAJ2756006.1"/>
    </source>
</evidence>
<feature type="domain" description="USP" evidence="7">
    <location>
        <begin position="444"/>
        <end position="911"/>
    </location>
</feature>
<dbReference type="Pfam" id="PF00443">
    <property type="entry name" value="UCH"/>
    <property type="match status" value="1"/>
</dbReference>
<organism evidence="8 9">
    <name type="scientific">Coemansia pectinata</name>
    <dbReference type="NCBI Taxonomy" id="1052879"/>
    <lineage>
        <taxon>Eukaryota</taxon>
        <taxon>Fungi</taxon>
        <taxon>Fungi incertae sedis</taxon>
        <taxon>Zoopagomycota</taxon>
        <taxon>Kickxellomycotina</taxon>
        <taxon>Kickxellomycetes</taxon>
        <taxon>Kickxellales</taxon>
        <taxon>Kickxellaceae</taxon>
        <taxon>Coemansia</taxon>
    </lineage>
</organism>
<dbReference type="Gene3D" id="3.90.70.10">
    <property type="entry name" value="Cysteine proteinases"/>
    <property type="match status" value="1"/>
</dbReference>
<dbReference type="InterPro" id="IPR044635">
    <property type="entry name" value="UBP14-like"/>
</dbReference>
<keyword evidence="2 6" id="KW-0645">Protease</keyword>
<proteinExistence type="inferred from homology"/>
<dbReference type="AlphaFoldDB" id="A0A9W8H248"/>
<evidence type="ECO:0000256" key="4">
    <source>
        <dbReference type="ARBA" id="ARBA00022801"/>
    </source>
</evidence>
<comment type="catalytic activity">
    <reaction evidence="1 6">
        <text>Thiol-dependent hydrolysis of ester, thioester, amide, peptide and isopeptide bonds formed by the C-terminal Gly of ubiquitin (a 76-residue protein attached to proteins as an intracellular targeting signal).</text>
        <dbReference type="EC" id="3.4.19.12"/>
    </reaction>
</comment>
<sequence>MGVVDSPTQSIGVVGAYFAKTQLSEWVPANIARQLPSQHRHIWVRLSGTTNNSANSWQATCRDCLCQCRLTASSSGAEHSCIDQDGHHFHGTFSSIPNSTGECSGSTRCCKCGLSVTGTLCPPVLMPEIVQSLERTRLLLHSHHPTQGTRDLVTTISTLYKITKNACNGDIRPIKTDSEKPRKLLKFDPSCIRLLEEGLGFQLRLQTEYHPPSDTGVRLERAQDELALIAGRMQRKLPESERVAGLLLEYDGEQLARWLGAHAYERRQQQAGLAILAGSGTAVDDAYRRLGVPEDASDAVVAWAYRRQVEEDPETGGPLAQRRYDCLSTICAVRTSSDELLALVDSERDRGLVASAAVHSACAALFGDPHLDISAVDPDTLREVFLARLSDTHKTEARMELAAHLAILACAKRDQKLEDYAAEVKLGIETQVVEKINTWVQLPIGLANIGNTCYLNCMLQCLFSILPIRNAVLRFGDKVTWNEACELGRRDSGRVLKEDEVKTALKFVALLRTLFESLVEKRVEAWSATLANKGSSGYPLAIGSPMFPVVTPDRELADMLLTTPSGQSSSLQQRSGFQQQDVDECMAQCVSLLDHALPPNYDNSSWIEQLLAGHLEITTTDGSSPTKEPPTKEAFVNLSLNLPAAASADINECLDAFFAPTEVTSDSRVRSSRILDAPPVLCIQVQRVQFDMAKMQAFKINSHLRLRSQISLTRFTGFERGGDSRLEELRQKLECIDQRLRTLALPAAGNDCDVLGALERVQAFMDGVGQWAQLDAAQQLLAELPQAPDSVMETARSISLQLNSLSSVLGDSKRQWDVERAETVSEINSIYETVEVDSMAYTLHAVFIHSGMTPEFGHYWIYVRDYDRGQGQVRWLKFNDSYVTVVDESEIFKNGGVEEAANPYYLVYARTLDVDGIADLGV</sequence>
<evidence type="ECO:0000256" key="1">
    <source>
        <dbReference type="ARBA" id="ARBA00000707"/>
    </source>
</evidence>
<dbReference type="GO" id="GO:0043161">
    <property type="term" value="P:proteasome-mediated ubiquitin-dependent protein catabolic process"/>
    <property type="evidence" value="ECO:0007669"/>
    <property type="project" value="InterPro"/>
</dbReference>
<protein>
    <recommendedName>
        <fullName evidence="6">Ubiquitin carboxyl-terminal hydrolase</fullName>
        <ecNumber evidence="6">3.4.19.12</ecNumber>
    </recommendedName>
</protein>
<dbReference type="OrthoDB" id="2420415at2759"/>
<name>A0A9W8H248_9FUNG</name>
<keyword evidence="4 6" id="KW-0378">Hydrolase</keyword>
<dbReference type="SUPFAM" id="SSF54001">
    <property type="entry name" value="Cysteine proteinases"/>
    <property type="match status" value="1"/>
</dbReference>
<dbReference type="GO" id="GO:0061136">
    <property type="term" value="P:regulation of proteasomal protein catabolic process"/>
    <property type="evidence" value="ECO:0007669"/>
    <property type="project" value="TreeGrafter"/>
</dbReference>
<gene>
    <name evidence="8" type="primary">UBP2</name>
    <name evidence="8" type="ORF">GGI19_001187</name>
</gene>
<reference evidence="8" key="1">
    <citation type="submission" date="2022-07" db="EMBL/GenBank/DDBJ databases">
        <title>Phylogenomic reconstructions and comparative analyses of Kickxellomycotina fungi.</title>
        <authorList>
            <person name="Reynolds N.K."/>
            <person name="Stajich J.E."/>
            <person name="Barry K."/>
            <person name="Grigoriev I.V."/>
            <person name="Crous P."/>
            <person name="Smith M.E."/>
        </authorList>
    </citation>
    <scope>NUCLEOTIDE SEQUENCE</scope>
    <source>
        <strain evidence="8">BCRC 34297</strain>
    </source>
</reference>
<comment type="caution">
    <text evidence="8">The sequence shown here is derived from an EMBL/GenBank/DDBJ whole genome shotgun (WGS) entry which is preliminary data.</text>
</comment>
<dbReference type="GO" id="GO:0070628">
    <property type="term" value="F:proteasome binding"/>
    <property type="evidence" value="ECO:0007669"/>
    <property type="project" value="TreeGrafter"/>
</dbReference>
<keyword evidence="5 6" id="KW-0788">Thiol protease</keyword>
<keyword evidence="3 6" id="KW-0833">Ubl conjugation pathway</keyword>
<dbReference type="EMBL" id="JANBUH010000039">
    <property type="protein sequence ID" value="KAJ2756006.1"/>
    <property type="molecule type" value="Genomic_DNA"/>
</dbReference>
<evidence type="ECO:0000313" key="9">
    <source>
        <dbReference type="Proteomes" id="UP001140011"/>
    </source>
</evidence>
<keyword evidence="9" id="KW-1185">Reference proteome</keyword>
<dbReference type="PROSITE" id="PS00972">
    <property type="entry name" value="USP_1"/>
    <property type="match status" value="1"/>
</dbReference>
<evidence type="ECO:0000259" key="7">
    <source>
        <dbReference type="PROSITE" id="PS50235"/>
    </source>
</evidence>
<accession>A0A9W8H248</accession>
<dbReference type="EC" id="3.4.19.12" evidence="6"/>
<evidence type="ECO:0000256" key="6">
    <source>
        <dbReference type="RuleBase" id="RU366025"/>
    </source>
</evidence>
<dbReference type="InterPro" id="IPR001394">
    <property type="entry name" value="Peptidase_C19_UCH"/>
</dbReference>
<evidence type="ECO:0000256" key="2">
    <source>
        <dbReference type="ARBA" id="ARBA00022670"/>
    </source>
</evidence>
<dbReference type="PANTHER" id="PTHR43982">
    <property type="entry name" value="UBIQUITIN CARBOXYL-TERMINAL HYDROLASE"/>
    <property type="match status" value="1"/>
</dbReference>
<evidence type="ECO:0000256" key="3">
    <source>
        <dbReference type="ARBA" id="ARBA00022786"/>
    </source>
</evidence>
<dbReference type="PROSITE" id="PS50235">
    <property type="entry name" value="USP_3"/>
    <property type="match status" value="1"/>
</dbReference>
<dbReference type="InterPro" id="IPR038765">
    <property type="entry name" value="Papain-like_cys_pep_sf"/>
</dbReference>
<evidence type="ECO:0000256" key="5">
    <source>
        <dbReference type="ARBA" id="ARBA00022807"/>
    </source>
</evidence>
<dbReference type="PANTHER" id="PTHR43982:SF6">
    <property type="entry name" value="UBIQUITIN CARBOXYL-TERMINAL HYDROLASE 2-RELATED"/>
    <property type="match status" value="1"/>
</dbReference>
<dbReference type="PROSITE" id="PS00973">
    <property type="entry name" value="USP_2"/>
    <property type="match status" value="1"/>
</dbReference>
<comment type="similarity">
    <text evidence="6">Belongs to the peptidase C19 family.</text>
</comment>
<dbReference type="InterPro" id="IPR018200">
    <property type="entry name" value="USP_CS"/>
</dbReference>
<dbReference type="GO" id="GO:0004843">
    <property type="term" value="F:cysteine-type deubiquitinase activity"/>
    <property type="evidence" value="ECO:0007669"/>
    <property type="project" value="UniProtKB-UniRule"/>
</dbReference>
<dbReference type="GO" id="GO:0016579">
    <property type="term" value="P:protein deubiquitination"/>
    <property type="evidence" value="ECO:0007669"/>
    <property type="project" value="InterPro"/>
</dbReference>